<keyword evidence="6 9" id="KW-1133">Transmembrane helix</keyword>
<keyword evidence="3 9" id="KW-1003">Cell membrane</keyword>
<keyword evidence="7 9" id="KW-0811">Translocation</keyword>
<evidence type="ECO:0000313" key="11">
    <source>
        <dbReference type="EMBL" id="PAY23138.1"/>
    </source>
</evidence>
<feature type="region of interest" description="Disordered" evidence="10">
    <location>
        <begin position="91"/>
        <end position="166"/>
    </location>
</feature>
<dbReference type="RefSeq" id="WP_095718332.1">
    <property type="nucleotide sequence ID" value="NZ_NTGA01000017.1"/>
</dbReference>
<dbReference type="InterPro" id="IPR018448">
    <property type="entry name" value="TatB"/>
</dbReference>
<organism evidence="11 12">
    <name type="scientific">Dietzia natronolimnaea</name>
    <dbReference type="NCBI Taxonomy" id="161920"/>
    <lineage>
        <taxon>Bacteria</taxon>
        <taxon>Bacillati</taxon>
        <taxon>Actinomycetota</taxon>
        <taxon>Actinomycetes</taxon>
        <taxon>Mycobacteriales</taxon>
        <taxon>Dietziaceae</taxon>
        <taxon>Dietzia</taxon>
    </lineage>
</organism>
<dbReference type="GO" id="GO:0033281">
    <property type="term" value="C:TAT protein transport complex"/>
    <property type="evidence" value="ECO:0007669"/>
    <property type="project" value="UniProtKB-UniRule"/>
</dbReference>
<dbReference type="Gene3D" id="1.20.5.3310">
    <property type="match status" value="1"/>
</dbReference>
<dbReference type="EMBL" id="NTGA01000017">
    <property type="protein sequence ID" value="PAY23138.1"/>
    <property type="molecule type" value="Genomic_DNA"/>
</dbReference>
<dbReference type="PANTHER" id="PTHR33162:SF1">
    <property type="entry name" value="SEC-INDEPENDENT PROTEIN TRANSLOCASE PROTEIN TATA, CHLOROPLASTIC"/>
    <property type="match status" value="1"/>
</dbReference>
<keyword evidence="5 9" id="KW-0653">Protein transport</keyword>
<dbReference type="HAMAP" id="MF_00237">
    <property type="entry name" value="TatB"/>
    <property type="match status" value="1"/>
</dbReference>
<comment type="similarity">
    <text evidence="9">Belongs to the TatB family.</text>
</comment>
<comment type="subcellular location">
    <subcellularLocation>
        <location evidence="9">Cell membrane</location>
        <topology evidence="9">Single-pass membrane protein</topology>
    </subcellularLocation>
    <subcellularLocation>
        <location evidence="1">Membrane</location>
        <topology evidence="1">Single-pass membrane protein</topology>
    </subcellularLocation>
</comment>
<dbReference type="Proteomes" id="UP000218810">
    <property type="component" value="Unassembled WGS sequence"/>
</dbReference>
<evidence type="ECO:0000256" key="8">
    <source>
        <dbReference type="ARBA" id="ARBA00023136"/>
    </source>
</evidence>
<proteinExistence type="inferred from homology"/>
<name>A0A2A2WPM3_9ACTN</name>
<evidence type="ECO:0000256" key="4">
    <source>
        <dbReference type="ARBA" id="ARBA00022692"/>
    </source>
</evidence>
<feature type="compositionally biased region" description="Polar residues" evidence="10">
    <location>
        <begin position="118"/>
        <end position="131"/>
    </location>
</feature>
<feature type="compositionally biased region" description="Low complexity" evidence="10">
    <location>
        <begin position="98"/>
        <end position="117"/>
    </location>
</feature>
<accession>A0A2A2WPM3</accession>
<dbReference type="GO" id="GO:0043953">
    <property type="term" value="P:protein transport by the Tat complex"/>
    <property type="evidence" value="ECO:0007669"/>
    <property type="project" value="UniProtKB-UniRule"/>
</dbReference>
<dbReference type="PANTHER" id="PTHR33162">
    <property type="entry name" value="SEC-INDEPENDENT PROTEIN TRANSLOCASE PROTEIN TATA, CHLOROPLASTIC"/>
    <property type="match status" value="1"/>
</dbReference>
<evidence type="ECO:0000256" key="5">
    <source>
        <dbReference type="ARBA" id="ARBA00022927"/>
    </source>
</evidence>
<reference evidence="12" key="1">
    <citation type="submission" date="2017-09" db="EMBL/GenBank/DDBJ databases">
        <authorList>
            <person name="Zhang Y."/>
            <person name="Huang X."/>
            <person name="Liu J."/>
            <person name="Lu L."/>
            <person name="Peng K."/>
        </authorList>
    </citation>
    <scope>NUCLEOTIDE SEQUENCE [LARGE SCALE GENOMIC DNA]</scope>
    <source>
        <strain evidence="12">S-XJ-1</strain>
    </source>
</reference>
<dbReference type="GO" id="GO:0008320">
    <property type="term" value="F:protein transmembrane transporter activity"/>
    <property type="evidence" value="ECO:0007669"/>
    <property type="project" value="UniProtKB-UniRule"/>
</dbReference>
<dbReference type="AlphaFoldDB" id="A0A2A2WPM3"/>
<comment type="subunit">
    <text evidence="9">The Tat system comprises two distinct complexes: a TatABC complex, containing multiple copies of TatA, TatB and TatC subunits, and a separate TatA complex, containing only TatA subunits. Substrates initially bind to the TatABC complex, which probably triggers association of the separate TatA complex to form the active translocon.</text>
</comment>
<evidence type="ECO:0000256" key="10">
    <source>
        <dbReference type="SAM" id="MobiDB-lite"/>
    </source>
</evidence>
<comment type="function">
    <text evidence="9">Part of the twin-arginine translocation (Tat) system that transports large folded proteins containing a characteristic twin-arginine motif in their signal peptide across membranes. Together with TatC, TatB is part of a receptor directly interacting with Tat signal peptides. TatB may form an oligomeric binding site that transiently accommodates folded Tat precursor proteins before their translocation.</text>
</comment>
<dbReference type="InterPro" id="IPR003369">
    <property type="entry name" value="TatA/B/E"/>
</dbReference>
<dbReference type="OrthoDB" id="3267321at2"/>
<keyword evidence="2 9" id="KW-0813">Transport</keyword>
<evidence type="ECO:0000256" key="1">
    <source>
        <dbReference type="ARBA" id="ARBA00004167"/>
    </source>
</evidence>
<evidence type="ECO:0000313" key="12">
    <source>
        <dbReference type="Proteomes" id="UP000218810"/>
    </source>
</evidence>
<gene>
    <name evidence="9 11" type="primary">tatB</name>
    <name evidence="11" type="ORF">CEY15_10110</name>
</gene>
<comment type="caution">
    <text evidence="11">The sequence shown here is derived from an EMBL/GenBank/DDBJ whole genome shotgun (WGS) entry which is preliminary data.</text>
</comment>
<evidence type="ECO:0000256" key="9">
    <source>
        <dbReference type="HAMAP-Rule" id="MF_00237"/>
    </source>
</evidence>
<dbReference type="PRINTS" id="PR01506">
    <property type="entry name" value="TATBPROTEIN"/>
</dbReference>
<evidence type="ECO:0000256" key="7">
    <source>
        <dbReference type="ARBA" id="ARBA00023010"/>
    </source>
</evidence>
<evidence type="ECO:0000256" key="2">
    <source>
        <dbReference type="ARBA" id="ARBA00022448"/>
    </source>
</evidence>
<keyword evidence="12" id="KW-1185">Reference proteome</keyword>
<sequence>MFSNVGWSELLVLGVIALVVLGPERLPEAARWLASAIRKVKEFAGTAQQQLRDDYGADFEEFREPLKQLSDLRGMSPRAMVTKHLLDGDDSLFTGDFGAAAPAGGPQPAGPQSTGPQSTGPQPTGSQSAGPQRTGPRPAVPGSSAPTPPSSPTSPGAALTWDPDAT</sequence>
<evidence type="ECO:0000256" key="6">
    <source>
        <dbReference type="ARBA" id="ARBA00022989"/>
    </source>
</evidence>
<dbReference type="NCBIfam" id="TIGR01410">
    <property type="entry name" value="tatB"/>
    <property type="match status" value="1"/>
</dbReference>
<protein>
    <recommendedName>
        <fullName evidence="9">Sec-independent protein translocase protein TatB</fullName>
    </recommendedName>
</protein>
<keyword evidence="4 9" id="KW-0812">Transmembrane</keyword>
<dbReference type="Pfam" id="PF02416">
    <property type="entry name" value="TatA_B_E"/>
    <property type="match status" value="1"/>
</dbReference>
<evidence type="ECO:0000256" key="3">
    <source>
        <dbReference type="ARBA" id="ARBA00022475"/>
    </source>
</evidence>
<keyword evidence="8 9" id="KW-0472">Membrane</keyword>